<dbReference type="EMBL" id="BAABAJ010000002">
    <property type="protein sequence ID" value="GAA3902343.1"/>
    <property type="molecule type" value="Genomic_DNA"/>
</dbReference>
<accession>A0ABP7LMM2</accession>
<comment type="caution">
    <text evidence="3">The sequence shown here is derived from an EMBL/GenBank/DDBJ whole genome shotgun (WGS) entry which is preliminary data.</text>
</comment>
<sequence length="405" mass="43110">MRTTVKRLLASVTGVLAGGLLAAALPAQTAQASSWMDRCPAGYFCGFTGTSGAGTLFKTNKSMATLGTWDNKIRSFTNKSGVIACVYTDPNYSLSGSSSSFFAVAPDGSGHDYTDSLDRAISSIKMVRTENECMGNAYPHWYPHPGTRAAGFGDLDNNRRPDILSRDLAGRLWFLPGDGTGRHLGSGWNGMTALTRHGDFTGDGREDLVARDGAGRLWLYPGRGNGTFAARKSVGTGWNTLATPTAVGDLSGDGRADLVARDGSGRLWLYPGRGNGTFAARKSVGTGWQVMNRLVGSGDMNRDGKADLIARERDGRLWFYAGRGNGTLAGRTLIGTGWHVMENLIAVGSYDGDGLNDLLASTNELYQGGFPGRLLGYRGSGTAPAVLRPVQELNGGQWWKQNGVF</sequence>
<dbReference type="Pfam" id="PF03995">
    <property type="entry name" value="Inhibitor_I36"/>
    <property type="match status" value="1"/>
</dbReference>
<dbReference type="PANTHER" id="PTHR46580:SF4">
    <property type="entry name" value="ATP_GTP-BINDING PROTEIN"/>
    <property type="match status" value="1"/>
</dbReference>
<dbReference type="Gene3D" id="2.130.10.130">
    <property type="entry name" value="Integrin alpha, N-terminal"/>
    <property type="match status" value="1"/>
</dbReference>
<dbReference type="InterPro" id="IPR028994">
    <property type="entry name" value="Integrin_alpha_N"/>
</dbReference>
<evidence type="ECO:0000256" key="1">
    <source>
        <dbReference type="ARBA" id="ARBA00022729"/>
    </source>
</evidence>
<evidence type="ECO:0000313" key="4">
    <source>
        <dbReference type="Proteomes" id="UP001501000"/>
    </source>
</evidence>
<protein>
    <submittedName>
        <fullName evidence="3">FG-GAP-like repeat-containing protein</fullName>
    </submittedName>
</protein>
<dbReference type="SUPFAM" id="SSF69318">
    <property type="entry name" value="Integrin alpha N-terminal domain"/>
    <property type="match status" value="1"/>
</dbReference>
<name>A0ABP7LMM2_9ACTN</name>
<keyword evidence="1 2" id="KW-0732">Signal</keyword>
<dbReference type="Pfam" id="PF13517">
    <property type="entry name" value="FG-GAP_3"/>
    <property type="match status" value="2"/>
</dbReference>
<evidence type="ECO:0000313" key="3">
    <source>
        <dbReference type="EMBL" id="GAA3902343.1"/>
    </source>
</evidence>
<organism evidence="3 4">
    <name type="scientific">Streptomyces gulbargensis</name>
    <dbReference type="NCBI Taxonomy" id="364901"/>
    <lineage>
        <taxon>Bacteria</taxon>
        <taxon>Bacillati</taxon>
        <taxon>Actinomycetota</taxon>
        <taxon>Actinomycetes</taxon>
        <taxon>Kitasatosporales</taxon>
        <taxon>Streptomycetaceae</taxon>
        <taxon>Streptomyces</taxon>
    </lineage>
</organism>
<dbReference type="Gene3D" id="2.40.128.340">
    <property type="match status" value="1"/>
</dbReference>
<feature type="chain" id="PRO_5045747015" evidence="2">
    <location>
        <begin position="33"/>
        <end position="405"/>
    </location>
</feature>
<dbReference type="Proteomes" id="UP001501000">
    <property type="component" value="Unassembled WGS sequence"/>
</dbReference>
<keyword evidence="4" id="KW-1185">Reference proteome</keyword>
<feature type="signal peptide" evidence="2">
    <location>
        <begin position="1"/>
        <end position="32"/>
    </location>
</feature>
<dbReference type="PANTHER" id="PTHR46580">
    <property type="entry name" value="SENSOR KINASE-RELATED"/>
    <property type="match status" value="1"/>
</dbReference>
<evidence type="ECO:0000256" key="2">
    <source>
        <dbReference type="SAM" id="SignalP"/>
    </source>
</evidence>
<reference evidence="4" key="1">
    <citation type="journal article" date="2019" name="Int. J. Syst. Evol. Microbiol.">
        <title>The Global Catalogue of Microorganisms (GCM) 10K type strain sequencing project: providing services to taxonomists for standard genome sequencing and annotation.</title>
        <authorList>
            <consortium name="The Broad Institute Genomics Platform"/>
            <consortium name="The Broad Institute Genome Sequencing Center for Infectious Disease"/>
            <person name="Wu L."/>
            <person name="Ma J."/>
        </authorList>
    </citation>
    <scope>NUCLEOTIDE SEQUENCE [LARGE SCALE GENOMIC DNA]</scope>
    <source>
        <strain evidence="4">JCM 16956</strain>
    </source>
</reference>
<gene>
    <name evidence="3" type="ORF">GCM10022244_10730</name>
</gene>
<dbReference type="RefSeq" id="WP_345278918.1">
    <property type="nucleotide sequence ID" value="NZ_BAABAJ010000002.1"/>
</dbReference>
<dbReference type="InterPro" id="IPR013517">
    <property type="entry name" value="FG-GAP"/>
</dbReference>
<proteinExistence type="predicted"/>
<dbReference type="Gene3D" id="2.60.20.10">
    <property type="entry name" value="Crystallins"/>
    <property type="match status" value="1"/>
</dbReference>